<dbReference type="Proteomes" id="UP000193450">
    <property type="component" value="Chromosome"/>
</dbReference>
<keyword evidence="1" id="KW-0472">Membrane</keyword>
<evidence type="ECO:0000256" key="1">
    <source>
        <dbReference type="SAM" id="Phobius"/>
    </source>
</evidence>
<evidence type="ECO:0000313" key="2">
    <source>
        <dbReference type="EMBL" id="ARN75224.1"/>
    </source>
</evidence>
<keyword evidence="3" id="KW-1185">Reference proteome</keyword>
<dbReference type="EMBL" id="CP019343">
    <property type="protein sequence ID" value="ARN75224.1"/>
    <property type="molecule type" value="Genomic_DNA"/>
</dbReference>
<keyword evidence="1" id="KW-0812">Transmembrane</keyword>
<feature type="transmembrane region" description="Helical" evidence="1">
    <location>
        <begin position="187"/>
        <end position="206"/>
    </location>
</feature>
<feature type="transmembrane region" description="Helical" evidence="1">
    <location>
        <begin position="7"/>
        <end position="23"/>
    </location>
</feature>
<dbReference type="KEGG" id="osg:BST96_14525"/>
<dbReference type="OrthoDB" id="8911774at2"/>
<dbReference type="AlphaFoldDB" id="A0A1X9NDU1"/>
<protein>
    <submittedName>
        <fullName evidence="2">Uncharacterized protein</fullName>
    </submittedName>
</protein>
<organism evidence="2 3">
    <name type="scientific">Oceanicoccus sagamiensis</name>
    <dbReference type="NCBI Taxonomy" id="716816"/>
    <lineage>
        <taxon>Bacteria</taxon>
        <taxon>Pseudomonadati</taxon>
        <taxon>Pseudomonadota</taxon>
        <taxon>Gammaproteobacteria</taxon>
        <taxon>Cellvibrionales</taxon>
        <taxon>Spongiibacteraceae</taxon>
        <taxon>Oceanicoccus</taxon>
    </lineage>
</organism>
<reference evidence="2 3" key="1">
    <citation type="submission" date="2016-11" db="EMBL/GenBank/DDBJ databases">
        <title>Trade-off between light-utilization and light-protection in marine flavobacteria.</title>
        <authorList>
            <person name="Kumagai Y."/>
        </authorList>
    </citation>
    <scope>NUCLEOTIDE SEQUENCE [LARGE SCALE GENOMIC DNA]</scope>
    <source>
        <strain evidence="2 3">NBRC 107125</strain>
    </source>
</reference>
<gene>
    <name evidence="2" type="ORF">BST96_14525</name>
</gene>
<evidence type="ECO:0000313" key="3">
    <source>
        <dbReference type="Proteomes" id="UP000193450"/>
    </source>
</evidence>
<accession>A0A1X9NDU1</accession>
<dbReference type="Gene3D" id="3.30.70.100">
    <property type="match status" value="1"/>
</dbReference>
<dbReference type="RefSeq" id="WP_085759397.1">
    <property type="nucleotide sequence ID" value="NZ_CP019343.1"/>
</dbReference>
<keyword evidence="1" id="KW-1133">Transmembrane helix</keyword>
<sequence length="210" mass="23413">MTAKRKLWLISALLYLVFFSWYTDFRPPLSDQEIDSWKASRLADNADPAAISRAEQAFRNDSGGQLLMINLIDYNENPGLVKGAQAGESAEDLMMRYMQHMLPAMLARGSHPVLVGDTVADVFDWMGIEGAEHWDSGSVFRYRSRRTLFDIVSNPAFVGEVHFKHAAISKTIAIPVAPQLFLGDLRLILGLLMLAVTALLDALVFAKRNT</sequence>
<proteinExistence type="predicted"/>
<name>A0A1X9NDU1_9GAMM</name>